<dbReference type="EMBL" id="LAZR01009130">
    <property type="protein sequence ID" value="KKM74509.1"/>
    <property type="molecule type" value="Genomic_DNA"/>
</dbReference>
<gene>
    <name evidence="2" type="ORF">LCGC14_1399690</name>
</gene>
<dbReference type="AlphaFoldDB" id="A0A0F9JXH4"/>
<protein>
    <recommendedName>
        <fullName evidence="1">PD-(D/E)XK endonuclease-like domain-containing protein</fullName>
    </recommendedName>
</protein>
<dbReference type="Gene3D" id="3.90.320.10">
    <property type="match status" value="1"/>
</dbReference>
<dbReference type="Pfam" id="PF12705">
    <property type="entry name" value="PDDEXK_1"/>
    <property type="match status" value="1"/>
</dbReference>
<evidence type="ECO:0000313" key="2">
    <source>
        <dbReference type="EMBL" id="KKM74509.1"/>
    </source>
</evidence>
<reference evidence="2" key="1">
    <citation type="journal article" date="2015" name="Nature">
        <title>Complex archaea that bridge the gap between prokaryotes and eukaryotes.</title>
        <authorList>
            <person name="Spang A."/>
            <person name="Saw J.H."/>
            <person name="Jorgensen S.L."/>
            <person name="Zaremba-Niedzwiedzka K."/>
            <person name="Martijn J."/>
            <person name="Lind A.E."/>
            <person name="van Eijk R."/>
            <person name="Schleper C."/>
            <person name="Guy L."/>
            <person name="Ettema T.J."/>
        </authorList>
    </citation>
    <scope>NUCLEOTIDE SEQUENCE</scope>
</reference>
<accession>A0A0F9JXH4</accession>
<dbReference type="InterPro" id="IPR038726">
    <property type="entry name" value="PDDEXK_AddAB-type"/>
</dbReference>
<dbReference type="InterPro" id="IPR011604">
    <property type="entry name" value="PDDEXK-like_dom_sf"/>
</dbReference>
<feature type="domain" description="PD-(D/E)XK endonuclease-like" evidence="1">
    <location>
        <begin position="85"/>
        <end position="272"/>
    </location>
</feature>
<organism evidence="2">
    <name type="scientific">marine sediment metagenome</name>
    <dbReference type="NCBI Taxonomy" id="412755"/>
    <lineage>
        <taxon>unclassified sequences</taxon>
        <taxon>metagenomes</taxon>
        <taxon>ecological metagenomes</taxon>
    </lineage>
</organism>
<name>A0A0F9JXH4_9ZZZZ</name>
<evidence type="ECO:0000259" key="1">
    <source>
        <dbReference type="Pfam" id="PF12705"/>
    </source>
</evidence>
<comment type="caution">
    <text evidence="2">The sequence shown here is derived from an EMBL/GenBank/DDBJ whole genome shotgun (WGS) entry which is preliminary data.</text>
</comment>
<sequence length="285" mass="32639">MRWTNRHGIDPVIARAVMEDDYEAVGDISVTRLVRPPQITYLESVHEKEVVQDVVDGLYSLEGRALHHIIAQGKGDLPVVQERRMTVEYNGWEISGKFDVLYTDTHTLKDYKVSSVWGHILGSKEDYAEQLNFYAYLAQRNKLQVDRLKVVMWFRDWMASQVERDKQYPPLKVIEHEIPMWSLDAQALAFQDKVKLHQLAMSGTYPPCTAVERWARPDSWAVMKPGAKKAYRVFEEPALAEALANGMPGYEVVHRPGENVRCARYCPVMQFCAQARELGVTKGDA</sequence>
<proteinExistence type="predicted"/>